<comment type="caution">
    <text evidence="10">The sequence shown here is derived from an EMBL/GenBank/DDBJ whole genome shotgun (WGS) entry which is preliminary data.</text>
</comment>
<dbReference type="PANTHER" id="PTHR11839">
    <property type="entry name" value="UDP/ADP-SUGAR PYROPHOSPHATASE"/>
    <property type="match status" value="1"/>
</dbReference>
<organism evidence="10 11">
    <name type="scientific">Lacinutrix gracilariae</name>
    <dbReference type="NCBI Taxonomy" id="1747198"/>
    <lineage>
        <taxon>Bacteria</taxon>
        <taxon>Pseudomonadati</taxon>
        <taxon>Bacteroidota</taxon>
        <taxon>Flavobacteriia</taxon>
        <taxon>Flavobacteriales</taxon>
        <taxon>Flavobacteriaceae</taxon>
        <taxon>Lacinutrix</taxon>
    </lineage>
</organism>
<dbReference type="SUPFAM" id="SSF55811">
    <property type="entry name" value="Nudix"/>
    <property type="match status" value="1"/>
</dbReference>
<dbReference type="Pfam" id="PF00293">
    <property type="entry name" value="NUDIX"/>
    <property type="match status" value="1"/>
</dbReference>
<evidence type="ECO:0000256" key="8">
    <source>
        <dbReference type="ARBA" id="ARBA00032272"/>
    </source>
</evidence>
<proteinExistence type="inferred from homology"/>
<dbReference type="NCBIfam" id="TIGR00052">
    <property type="entry name" value="nudix-type nucleoside diphosphatase, YffH/AdpP family"/>
    <property type="match status" value="1"/>
</dbReference>
<name>A0ABW5K195_9FLAO</name>
<evidence type="ECO:0000259" key="9">
    <source>
        <dbReference type="PROSITE" id="PS51462"/>
    </source>
</evidence>
<evidence type="ECO:0000313" key="11">
    <source>
        <dbReference type="Proteomes" id="UP001597467"/>
    </source>
</evidence>
<evidence type="ECO:0000256" key="4">
    <source>
        <dbReference type="ARBA" id="ARBA00011738"/>
    </source>
</evidence>
<comment type="subunit">
    <text evidence="4">Homodimer.</text>
</comment>
<comment type="similarity">
    <text evidence="3">Belongs to the Nudix hydrolase family. NudK subfamily.</text>
</comment>
<evidence type="ECO:0000313" key="10">
    <source>
        <dbReference type="EMBL" id="MFD2541670.1"/>
    </source>
</evidence>
<dbReference type="InterPro" id="IPR004385">
    <property type="entry name" value="NDP_pyrophosphatase"/>
</dbReference>
<evidence type="ECO:0000256" key="5">
    <source>
        <dbReference type="ARBA" id="ARBA00016377"/>
    </source>
</evidence>
<evidence type="ECO:0000256" key="1">
    <source>
        <dbReference type="ARBA" id="ARBA00000847"/>
    </source>
</evidence>
<evidence type="ECO:0000256" key="7">
    <source>
        <dbReference type="ARBA" id="ARBA00032162"/>
    </source>
</evidence>
<evidence type="ECO:0000256" key="6">
    <source>
        <dbReference type="ARBA" id="ARBA00022801"/>
    </source>
</evidence>
<dbReference type="Gene3D" id="3.90.79.10">
    <property type="entry name" value="Nucleoside Triphosphate Pyrophosphohydrolase"/>
    <property type="match status" value="1"/>
</dbReference>
<dbReference type="Proteomes" id="UP001597467">
    <property type="component" value="Unassembled WGS sequence"/>
</dbReference>
<comment type="cofactor">
    <cofactor evidence="2">
        <name>Mg(2+)</name>
        <dbReference type="ChEBI" id="CHEBI:18420"/>
    </cofactor>
</comment>
<dbReference type="PROSITE" id="PS51462">
    <property type="entry name" value="NUDIX"/>
    <property type="match status" value="1"/>
</dbReference>
<comment type="catalytic activity">
    <reaction evidence="1">
        <text>GDP-alpha-D-mannose + H2O = alpha-D-mannose 1-phosphate + GMP + 2 H(+)</text>
        <dbReference type="Rhea" id="RHEA:27978"/>
        <dbReference type="ChEBI" id="CHEBI:15377"/>
        <dbReference type="ChEBI" id="CHEBI:15378"/>
        <dbReference type="ChEBI" id="CHEBI:57527"/>
        <dbReference type="ChEBI" id="CHEBI:58115"/>
        <dbReference type="ChEBI" id="CHEBI:58409"/>
    </reaction>
</comment>
<sequence length="195" mass="22018">MNKLKNIQNKVLSNEWATLNRIDYDFQFNDGSWKRISRESYDRGDGACVLLYNKEKSTIILTKQFRMPAYANNKNDGMSIEVCAGAIDNNEAPEVCIIREVEEEVGYKIPKATKVLEAYTSPGAVTEKMFLFVAEYTDAMQVNEGGGLASENEEIEVIEVSFAEAIEMMNNQTIMDAKTIMLLQYAQINNLFIPA</sequence>
<dbReference type="RefSeq" id="WP_379901620.1">
    <property type="nucleotide sequence ID" value="NZ_JBHULM010000007.1"/>
</dbReference>
<dbReference type="PROSITE" id="PS00893">
    <property type="entry name" value="NUDIX_BOX"/>
    <property type="match status" value="1"/>
</dbReference>
<dbReference type="InterPro" id="IPR020084">
    <property type="entry name" value="NUDIX_hydrolase_CS"/>
</dbReference>
<keyword evidence="11" id="KW-1185">Reference proteome</keyword>
<accession>A0ABW5K195</accession>
<reference evidence="11" key="1">
    <citation type="journal article" date="2019" name="Int. J. Syst. Evol. Microbiol.">
        <title>The Global Catalogue of Microorganisms (GCM) 10K type strain sequencing project: providing services to taxonomists for standard genome sequencing and annotation.</title>
        <authorList>
            <consortium name="The Broad Institute Genomics Platform"/>
            <consortium name="The Broad Institute Genome Sequencing Center for Infectious Disease"/>
            <person name="Wu L."/>
            <person name="Ma J."/>
        </authorList>
    </citation>
    <scope>NUCLEOTIDE SEQUENCE [LARGE SCALE GENOMIC DNA]</scope>
    <source>
        <strain evidence="11">KCTC 42808</strain>
    </source>
</reference>
<protein>
    <recommendedName>
        <fullName evidence="5">GDP-mannose pyrophosphatase</fullName>
    </recommendedName>
    <alternativeName>
        <fullName evidence="7">GDP-mannose hydrolase</fullName>
    </alternativeName>
    <alternativeName>
        <fullName evidence="8">GDPMK</fullName>
    </alternativeName>
</protein>
<keyword evidence="6" id="KW-0378">Hydrolase</keyword>
<dbReference type="InterPro" id="IPR000086">
    <property type="entry name" value="NUDIX_hydrolase_dom"/>
</dbReference>
<dbReference type="CDD" id="cd24157">
    <property type="entry name" value="NUDIX_GDPMK"/>
    <property type="match status" value="1"/>
</dbReference>
<feature type="domain" description="Nudix hydrolase" evidence="9">
    <location>
        <begin position="42"/>
        <end position="182"/>
    </location>
</feature>
<dbReference type="InterPro" id="IPR015797">
    <property type="entry name" value="NUDIX_hydrolase-like_dom_sf"/>
</dbReference>
<evidence type="ECO:0000256" key="2">
    <source>
        <dbReference type="ARBA" id="ARBA00001946"/>
    </source>
</evidence>
<gene>
    <name evidence="10" type="ORF">ACFSSB_05000</name>
</gene>
<dbReference type="PANTHER" id="PTHR11839:SF18">
    <property type="entry name" value="NUDIX HYDROLASE DOMAIN-CONTAINING PROTEIN"/>
    <property type="match status" value="1"/>
</dbReference>
<evidence type="ECO:0000256" key="3">
    <source>
        <dbReference type="ARBA" id="ARBA00007275"/>
    </source>
</evidence>
<dbReference type="EMBL" id="JBHULM010000007">
    <property type="protein sequence ID" value="MFD2541670.1"/>
    <property type="molecule type" value="Genomic_DNA"/>
</dbReference>